<dbReference type="Proteomes" id="UP001165561">
    <property type="component" value="Unassembled WGS sequence"/>
</dbReference>
<reference evidence="2" key="1">
    <citation type="submission" date="2023-02" db="EMBL/GenBank/DDBJ databases">
        <title>Georgenia sp.10Sc9-8, isolated from a soil sample collected from the Taklamakan desert.</title>
        <authorList>
            <person name="Liu S."/>
        </authorList>
    </citation>
    <scope>NUCLEOTIDE SEQUENCE</scope>
    <source>
        <strain evidence="2">10Sc9-8</strain>
    </source>
</reference>
<evidence type="ECO:0000259" key="1">
    <source>
        <dbReference type="PROSITE" id="PS50995"/>
    </source>
</evidence>
<proteinExistence type="predicted"/>
<dbReference type="PANTHER" id="PTHR33164">
    <property type="entry name" value="TRANSCRIPTIONAL REGULATOR, MARR FAMILY"/>
    <property type="match status" value="1"/>
</dbReference>
<dbReference type="InterPro" id="IPR039422">
    <property type="entry name" value="MarR/SlyA-like"/>
</dbReference>
<comment type="caution">
    <text evidence="2">The sequence shown here is derived from an EMBL/GenBank/DDBJ whole genome shotgun (WGS) entry which is preliminary data.</text>
</comment>
<sequence length="149" mass="17181">MSNPRLSAETWESLLRAQVTLMRRFERAGDFAPLRAREYDVLFQLSKEPRGALRLWELNERIMLTQPSLSRMIERLESKDLVRRDPAPDDARGLLVRLTPAGAELQRQVGRRHVRSIQRYVGGALDEQQLCTLADLTARLYRAQPSLPD</sequence>
<dbReference type="PRINTS" id="PR00598">
    <property type="entry name" value="HTHMARR"/>
</dbReference>
<dbReference type="InterPro" id="IPR036390">
    <property type="entry name" value="WH_DNA-bd_sf"/>
</dbReference>
<accession>A0ABT5TTY3</accession>
<name>A0ABT5TTY3_9MICO</name>
<dbReference type="EMBL" id="JARACI010000532">
    <property type="protein sequence ID" value="MDD9205523.1"/>
    <property type="molecule type" value="Genomic_DNA"/>
</dbReference>
<feature type="domain" description="HTH marR-type" evidence="1">
    <location>
        <begin position="7"/>
        <end position="142"/>
    </location>
</feature>
<dbReference type="SUPFAM" id="SSF46785">
    <property type="entry name" value="Winged helix' DNA-binding domain"/>
    <property type="match status" value="1"/>
</dbReference>
<gene>
    <name evidence="2" type="ORF">PU560_03445</name>
</gene>
<evidence type="ECO:0000313" key="2">
    <source>
        <dbReference type="EMBL" id="MDD9205523.1"/>
    </source>
</evidence>
<dbReference type="InterPro" id="IPR000835">
    <property type="entry name" value="HTH_MarR-typ"/>
</dbReference>
<keyword evidence="3" id="KW-1185">Reference proteome</keyword>
<protein>
    <submittedName>
        <fullName evidence="2">MarR family transcriptional regulator</fullName>
    </submittedName>
</protein>
<dbReference type="Pfam" id="PF01047">
    <property type="entry name" value="MarR"/>
    <property type="match status" value="1"/>
</dbReference>
<dbReference type="SMART" id="SM00347">
    <property type="entry name" value="HTH_MARR"/>
    <property type="match status" value="1"/>
</dbReference>
<dbReference type="PANTHER" id="PTHR33164:SF104">
    <property type="entry name" value="TRANSCRIPTIONAL REGULATORY PROTEIN"/>
    <property type="match status" value="1"/>
</dbReference>
<dbReference type="PROSITE" id="PS50995">
    <property type="entry name" value="HTH_MARR_2"/>
    <property type="match status" value="1"/>
</dbReference>
<evidence type="ECO:0000313" key="3">
    <source>
        <dbReference type="Proteomes" id="UP001165561"/>
    </source>
</evidence>
<organism evidence="2 3">
    <name type="scientific">Georgenia halotolerans</name>
    <dbReference type="NCBI Taxonomy" id="3028317"/>
    <lineage>
        <taxon>Bacteria</taxon>
        <taxon>Bacillati</taxon>
        <taxon>Actinomycetota</taxon>
        <taxon>Actinomycetes</taxon>
        <taxon>Micrococcales</taxon>
        <taxon>Bogoriellaceae</taxon>
        <taxon>Georgenia</taxon>
    </lineage>
</organism>
<dbReference type="InterPro" id="IPR036388">
    <property type="entry name" value="WH-like_DNA-bd_sf"/>
</dbReference>
<dbReference type="Gene3D" id="1.10.10.10">
    <property type="entry name" value="Winged helix-like DNA-binding domain superfamily/Winged helix DNA-binding domain"/>
    <property type="match status" value="1"/>
</dbReference>